<dbReference type="Proteomes" id="UP000827986">
    <property type="component" value="Unassembled WGS sequence"/>
</dbReference>
<name>A0A9D3WQ83_9SAUR</name>
<sequence length="163" mass="17252">MKLSCSGRGVLSILVISSPGTFPALMNLVSLGGQPVADTRCLEVPGQHFSLSLTCCEDMAESFTAPALWVPQGKGALKSLAGQAPGVCVGVHHSAQVSDKKMEAQRGNDYSVHGGVQLCLLNSCSRNPIAKLFSFAHCHGLCRLPPPQLQGCMEEGERSFVRT</sequence>
<accession>A0A9D3WQ83</accession>
<comment type="caution">
    <text evidence="1">The sequence shown here is derived from an EMBL/GenBank/DDBJ whole genome shotgun (WGS) entry which is preliminary data.</text>
</comment>
<organism evidence="1 2">
    <name type="scientific">Mauremys mutica</name>
    <name type="common">yellowpond turtle</name>
    <dbReference type="NCBI Taxonomy" id="74926"/>
    <lineage>
        <taxon>Eukaryota</taxon>
        <taxon>Metazoa</taxon>
        <taxon>Chordata</taxon>
        <taxon>Craniata</taxon>
        <taxon>Vertebrata</taxon>
        <taxon>Euteleostomi</taxon>
        <taxon>Archelosauria</taxon>
        <taxon>Testudinata</taxon>
        <taxon>Testudines</taxon>
        <taxon>Cryptodira</taxon>
        <taxon>Durocryptodira</taxon>
        <taxon>Testudinoidea</taxon>
        <taxon>Geoemydidae</taxon>
        <taxon>Geoemydinae</taxon>
        <taxon>Mauremys</taxon>
    </lineage>
</organism>
<dbReference type="EMBL" id="JAHDVG010000486">
    <property type="protein sequence ID" value="KAH1168354.1"/>
    <property type="molecule type" value="Genomic_DNA"/>
</dbReference>
<proteinExistence type="predicted"/>
<dbReference type="AlphaFoldDB" id="A0A9D3WQ83"/>
<evidence type="ECO:0000313" key="1">
    <source>
        <dbReference type="EMBL" id="KAH1168354.1"/>
    </source>
</evidence>
<reference evidence="1" key="1">
    <citation type="submission" date="2021-09" db="EMBL/GenBank/DDBJ databases">
        <title>The genome of Mauremys mutica provides insights into the evolution of semi-aquatic lifestyle.</title>
        <authorList>
            <person name="Gong S."/>
            <person name="Gao Y."/>
        </authorList>
    </citation>
    <scope>NUCLEOTIDE SEQUENCE</scope>
    <source>
        <strain evidence="1">MM-2020</strain>
        <tissue evidence="1">Muscle</tissue>
    </source>
</reference>
<keyword evidence="2" id="KW-1185">Reference proteome</keyword>
<evidence type="ECO:0000313" key="2">
    <source>
        <dbReference type="Proteomes" id="UP000827986"/>
    </source>
</evidence>
<protein>
    <submittedName>
        <fullName evidence="1">Uncharacterized protein</fullName>
    </submittedName>
</protein>
<gene>
    <name evidence="1" type="ORF">KIL84_003837</name>
</gene>